<evidence type="ECO:0000259" key="2">
    <source>
        <dbReference type="Pfam" id="PF14478"/>
    </source>
</evidence>
<protein>
    <submittedName>
        <fullName evidence="3">Metal ion ABC transporter, substrate-binding lipoprotein</fullName>
    </submittedName>
</protein>
<reference evidence="3 4" key="1">
    <citation type="journal article" date="2015" name="Genome Announc.">
        <title>Expanding the biotechnology potential of lactobacilli through comparative genomics of 213 strains and associated genera.</title>
        <authorList>
            <person name="Sun Z."/>
            <person name="Harris H.M."/>
            <person name="McCann A."/>
            <person name="Guo C."/>
            <person name="Argimon S."/>
            <person name="Zhang W."/>
            <person name="Yang X."/>
            <person name="Jeffery I.B."/>
            <person name="Cooney J.C."/>
            <person name="Kagawa T.F."/>
            <person name="Liu W."/>
            <person name="Song Y."/>
            <person name="Salvetti E."/>
            <person name="Wrobel A."/>
            <person name="Rasinkangas P."/>
            <person name="Parkhill J."/>
            <person name="Rea M.C."/>
            <person name="O'Sullivan O."/>
            <person name="Ritari J."/>
            <person name="Douillard F.P."/>
            <person name="Paul Ross R."/>
            <person name="Yang R."/>
            <person name="Briner A.E."/>
            <person name="Felis G.E."/>
            <person name="de Vos W.M."/>
            <person name="Barrangou R."/>
            <person name="Klaenhammer T.R."/>
            <person name="Caufield P.W."/>
            <person name="Cui Y."/>
            <person name="Zhang H."/>
            <person name="O'Toole P.W."/>
        </authorList>
    </citation>
    <scope>NUCLEOTIDE SEQUENCE [LARGE SCALE GENOMIC DNA]</scope>
    <source>
        <strain evidence="3 4">DSM 14340</strain>
    </source>
</reference>
<dbReference type="eggNOG" id="COG1657">
    <property type="taxonomic scope" value="Bacteria"/>
</dbReference>
<keyword evidence="3" id="KW-0449">Lipoprotein</keyword>
<accession>A0A0R1RNS8</accession>
<comment type="caution">
    <text evidence="3">The sequence shown here is derived from an EMBL/GenBank/DDBJ whole genome shotgun (WGS) entry which is preliminary data.</text>
</comment>
<feature type="domain" description="Transcobalamin-like C-terminal" evidence="2">
    <location>
        <begin position="188"/>
        <end position="262"/>
    </location>
</feature>
<dbReference type="Gene3D" id="2.170.130.30">
    <property type="match status" value="1"/>
</dbReference>
<dbReference type="OrthoDB" id="2356646at2"/>
<dbReference type="EMBL" id="AZEX01000068">
    <property type="protein sequence ID" value="KRL58556.1"/>
    <property type="molecule type" value="Genomic_DNA"/>
</dbReference>
<feature type="region of interest" description="Disordered" evidence="1">
    <location>
        <begin position="28"/>
        <end position="94"/>
    </location>
</feature>
<evidence type="ECO:0000313" key="4">
    <source>
        <dbReference type="Proteomes" id="UP000051264"/>
    </source>
</evidence>
<dbReference type="InterPro" id="IPR027954">
    <property type="entry name" value="Transcobalamin-like_C"/>
</dbReference>
<feature type="compositionally biased region" description="Basic residues" evidence="1">
    <location>
        <begin position="59"/>
        <end position="73"/>
    </location>
</feature>
<sequence>MSKKRIIEIIASLLVVLGISYGAYASVNKSQSSATSSSQVSKKKSGSKDAQPQEIGLKGKAKAKKSAKTTKASKKAESAKAESEKKVAASQASSSQKVAVEKAAQASSTKQVADQQAAASTSQAAVAAKQVAASQAAKQPAANTNQQAQTTTTAQPATKKVTVSIYGPISEGDKLLINHDSVAMNDGDKVIDVLKRDTAGHGMALSYKGAASTVYVQGINGLFEFDKGSQSGWLYRVNGVFPNYSCGSYTVKSGDVIEWMYTEDLGNDRHAPQG</sequence>
<proteinExistence type="predicted"/>
<feature type="compositionally biased region" description="Basic and acidic residues" evidence="1">
    <location>
        <begin position="74"/>
        <end position="87"/>
    </location>
</feature>
<name>A0A0R1RNS8_9LACO</name>
<dbReference type="PATRIC" id="fig|1423747.3.peg.215"/>
<gene>
    <name evidence="3" type="ORF">FC69_GL000208</name>
</gene>
<dbReference type="AlphaFoldDB" id="A0A0R1RNS8"/>
<dbReference type="STRING" id="1423747.FC69_GL000208"/>
<dbReference type="RefSeq" id="WP_025083119.1">
    <property type="nucleotide sequence ID" value="NZ_AZEX01000068.1"/>
</dbReference>
<evidence type="ECO:0000313" key="3">
    <source>
        <dbReference type="EMBL" id="KRL58556.1"/>
    </source>
</evidence>
<feature type="compositionally biased region" description="Low complexity" evidence="1">
    <location>
        <begin position="28"/>
        <end position="40"/>
    </location>
</feature>
<organism evidence="3 4">
    <name type="scientific">Latilactobacillus fuchuensis DSM 14340 = JCM 11249</name>
    <dbReference type="NCBI Taxonomy" id="1423747"/>
    <lineage>
        <taxon>Bacteria</taxon>
        <taxon>Bacillati</taxon>
        <taxon>Bacillota</taxon>
        <taxon>Bacilli</taxon>
        <taxon>Lactobacillales</taxon>
        <taxon>Lactobacillaceae</taxon>
        <taxon>Latilactobacillus</taxon>
    </lineage>
</organism>
<dbReference type="Proteomes" id="UP000051264">
    <property type="component" value="Unassembled WGS sequence"/>
</dbReference>
<dbReference type="Pfam" id="PF14478">
    <property type="entry name" value="DUF4430"/>
    <property type="match status" value="1"/>
</dbReference>
<evidence type="ECO:0000256" key="1">
    <source>
        <dbReference type="SAM" id="MobiDB-lite"/>
    </source>
</evidence>